<comment type="subcellular location">
    <subcellularLocation>
        <location evidence="1 9">Cell membrane</location>
        <topology evidence="1 9">Multi-pass membrane protein</topology>
    </subcellularLocation>
</comment>
<dbReference type="Gene3D" id="3.30.70.3400">
    <property type="match status" value="1"/>
</dbReference>
<dbReference type="Gene3D" id="1.20.1640.10">
    <property type="entry name" value="Multidrug efflux transporter AcrB transmembrane domain"/>
    <property type="match status" value="1"/>
</dbReference>
<keyword evidence="4 9" id="KW-0812">Transmembrane</keyword>
<feature type="domain" description="Protein translocase subunit SecDF P1" evidence="12">
    <location>
        <begin position="236"/>
        <end position="293"/>
    </location>
</feature>
<keyword evidence="3 9" id="KW-1003">Cell membrane</keyword>
<dbReference type="InterPro" id="IPR054384">
    <property type="entry name" value="SecDF_P1_head"/>
</dbReference>
<comment type="function">
    <text evidence="9">Part of the Sec protein translocase complex. Interacts with the SecYEG preprotein conducting channel. SecDF uses the proton motive force (PMF) to complete protein translocation after the ATP-dependent function of SecA.</text>
</comment>
<dbReference type="InterPro" id="IPR022813">
    <property type="entry name" value="SecD/SecF_arch_bac"/>
</dbReference>
<comment type="caution">
    <text evidence="14">The sequence shown here is derived from an EMBL/GenBank/DDBJ whole genome shotgun (WGS) entry which is preliminary data.</text>
</comment>
<evidence type="ECO:0000256" key="9">
    <source>
        <dbReference type="HAMAP-Rule" id="MF_01463"/>
    </source>
</evidence>
<evidence type="ECO:0000256" key="5">
    <source>
        <dbReference type="ARBA" id="ARBA00022927"/>
    </source>
</evidence>
<evidence type="ECO:0000313" key="14">
    <source>
        <dbReference type="EMBL" id="RZO75616.1"/>
    </source>
</evidence>
<dbReference type="NCBIfam" id="TIGR00916">
    <property type="entry name" value="2A0604s01"/>
    <property type="match status" value="1"/>
</dbReference>
<feature type="domain" description="SecDF P1 head subdomain" evidence="13">
    <location>
        <begin position="306"/>
        <end position="436"/>
    </location>
</feature>
<gene>
    <name evidence="9 14" type="primary">secD</name>
    <name evidence="14" type="ORF">EVA68_06515</name>
</gene>
<dbReference type="Gene3D" id="3.30.1360.200">
    <property type="match status" value="1"/>
</dbReference>
<accession>A0A520RZH7</accession>
<dbReference type="EMBL" id="SHAG01000029">
    <property type="protein sequence ID" value="RZO75616.1"/>
    <property type="molecule type" value="Genomic_DNA"/>
</dbReference>
<evidence type="ECO:0000256" key="4">
    <source>
        <dbReference type="ARBA" id="ARBA00022692"/>
    </source>
</evidence>
<dbReference type="Pfam" id="PF13721">
    <property type="entry name" value="SecD-TM1"/>
    <property type="match status" value="1"/>
</dbReference>
<dbReference type="AlphaFoldDB" id="A0A520RZH7"/>
<dbReference type="FunFam" id="1.20.1640.10:FF:000004">
    <property type="entry name" value="Protein translocase subunit SecD"/>
    <property type="match status" value="1"/>
</dbReference>
<reference evidence="14 15" key="1">
    <citation type="submission" date="2019-02" db="EMBL/GenBank/DDBJ databases">
        <title>Prokaryotic population dynamics and viral predation in marine succession experiment using metagenomics: the confinement effect.</title>
        <authorList>
            <person name="Haro-Moreno J.M."/>
            <person name="Rodriguez-Valera F."/>
            <person name="Lopez-Perez M."/>
        </authorList>
    </citation>
    <scope>NUCLEOTIDE SEQUENCE [LARGE SCALE GENOMIC DNA]</scope>
    <source>
        <strain evidence="14">MED-G157</strain>
    </source>
</reference>
<feature type="domain" description="Protein export membrane protein SecD/SecF C-terminal" evidence="10">
    <location>
        <begin position="437"/>
        <end position="604"/>
    </location>
</feature>
<organism evidence="14 15">
    <name type="scientific">OM182 bacterium</name>
    <dbReference type="NCBI Taxonomy" id="2510334"/>
    <lineage>
        <taxon>Bacteria</taxon>
        <taxon>Pseudomonadati</taxon>
        <taxon>Pseudomonadota</taxon>
        <taxon>Gammaproteobacteria</taxon>
        <taxon>OMG group</taxon>
        <taxon>OM182 clade</taxon>
    </lineage>
</organism>
<keyword evidence="2 9" id="KW-0813">Transport</keyword>
<evidence type="ECO:0000313" key="15">
    <source>
        <dbReference type="Proteomes" id="UP000316199"/>
    </source>
</evidence>
<evidence type="ECO:0000256" key="8">
    <source>
        <dbReference type="ARBA" id="ARBA00023136"/>
    </source>
</evidence>
<keyword evidence="5 9" id="KW-0653">Protein transport</keyword>
<keyword evidence="6 9" id="KW-1133">Transmembrane helix</keyword>
<dbReference type="InterPro" id="IPR022646">
    <property type="entry name" value="SecD/SecF_CS"/>
</dbReference>
<evidence type="ECO:0000259" key="13">
    <source>
        <dbReference type="Pfam" id="PF22599"/>
    </source>
</evidence>
<dbReference type="GO" id="GO:0005886">
    <property type="term" value="C:plasma membrane"/>
    <property type="evidence" value="ECO:0007669"/>
    <property type="project" value="UniProtKB-SubCell"/>
</dbReference>
<dbReference type="InterPro" id="IPR005791">
    <property type="entry name" value="SecD"/>
</dbReference>
<evidence type="ECO:0000256" key="6">
    <source>
        <dbReference type="ARBA" id="ARBA00022989"/>
    </source>
</evidence>
<evidence type="ECO:0000259" key="11">
    <source>
        <dbReference type="Pfam" id="PF13721"/>
    </source>
</evidence>
<evidence type="ECO:0000256" key="7">
    <source>
        <dbReference type="ARBA" id="ARBA00023010"/>
    </source>
</evidence>
<comment type="subunit">
    <text evidence="9">Forms a complex with SecF. Part of the essential Sec protein translocation apparatus which comprises SecA, SecYEG and auxiliary proteins SecDF-YajC and YidC.</text>
</comment>
<evidence type="ECO:0000256" key="2">
    <source>
        <dbReference type="ARBA" id="ARBA00022448"/>
    </source>
</evidence>
<dbReference type="Pfam" id="PF07549">
    <property type="entry name" value="Sec_GG"/>
    <property type="match status" value="1"/>
</dbReference>
<dbReference type="Pfam" id="PF02355">
    <property type="entry name" value="SecD_SecF_C"/>
    <property type="match status" value="1"/>
</dbReference>
<protein>
    <recommendedName>
        <fullName evidence="9">Protein translocase subunit SecD</fullName>
    </recommendedName>
</protein>
<dbReference type="SUPFAM" id="SSF82866">
    <property type="entry name" value="Multidrug efflux transporter AcrB transmembrane domain"/>
    <property type="match status" value="1"/>
</dbReference>
<sequence>MINRYPIWKNLLIAMLVTWGLIYALPNIYPPDFAIQISREEVGTVAEKSALDAVTEAFQEQGIKYFGAGFVKEGKLLFRFYDDETQLRARESAQRALHELPNVYIVALNSAATTPAWLRSIGAEPMKYGLDLRGGVHFLMEVDTGKAIQDRVSGMESEIKRMLRQRDDRIRYSSVEKPAEGVLKFIFANSDLRDRARRKIAEQYGEFDILSGEDAFPFVQLTVTDSSVREMEDFAVSQNLQTIRNRVNELGVSEPLVQRLGRNRIVVDLPGVQDTAEAKKILGKVATLEFRMEALPDSPRSTTIAQEYEGRNTYLEKDVILRGDRVFDAQVGFDPDSGLPQVNITLDSDGGELMHRSTRHSIGRRMAVIFIETKTRDKYEIVDGIEVRKQIPYIQKKVISLATVQAALGVKFRITGLDAGEARELALLLRAGALAADMFIVEERTVGASLGAENIRLGAVSVMVGMTLVLIFMFIYYRVFGLAANIALAANLVLLVAVMSLLGATLTLPGIAGIVLTVGMAVDANVLIFSRIREELKNEMSPQAAINAGFERAFVTIMDANLTTLIVAVILYSIGTGPVKGFAVTLSIGILTSMFTAIMGTRALVNLLYGGRNVQRLLI</sequence>
<feature type="transmembrane region" description="Helical" evidence="9">
    <location>
        <begin position="510"/>
        <end position="532"/>
    </location>
</feature>
<dbReference type="InterPro" id="IPR048634">
    <property type="entry name" value="SecD_SecF_C"/>
</dbReference>
<dbReference type="InterPro" id="IPR048631">
    <property type="entry name" value="SecD_1st"/>
</dbReference>
<dbReference type="PANTHER" id="PTHR30081:SF1">
    <property type="entry name" value="PROTEIN TRANSLOCASE SUBUNIT SECD"/>
    <property type="match status" value="1"/>
</dbReference>
<evidence type="ECO:0000256" key="1">
    <source>
        <dbReference type="ARBA" id="ARBA00004651"/>
    </source>
</evidence>
<feature type="domain" description="SecD export protein N-terminal TM" evidence="11">
    <location>
        <begin position="2"/>
        <end position="108"/>
    </location>
</feature>
<dbReference type="InterPro" id="IPR027398">
    <property type="entry name" value="SecD-TM"/>
</dbReference>
<dbReference type="FunFam" id="3.30.70.3400:FF:000003">
    <property type="entry name" value="Preprotein translocase subunit SecD"/>
    <property type="match status" value="1"/>
</dbReference>
<feature type="transmembrane region" description="Helical" evidence="9">
    <location>
        <begin position="553"/>
        <end position="574"/>
    </location>
</feature>
<feature type="transmembrane region" description="Helical" evidence="9">
    <location>
        <begin position="457"/>
        <end position="477"/>
    </location>
</feature>
<dbReference type="GO" id="GO:0015450">
    <property type="term" value="F:protein-transporting ATPase activity"/>
    <property type="evidence" value="ECO:0007669"/>
    <property type="project" value="InterPro"/>
</dbReference>
<evidence type="ECO:0000256" key="3">
    <source>
        <dbReference type="ARBA" id="ARBA00022475"/>
    </source>
</evidence>
<dbReference type="NCBIfam" id="TIGR01129">
    <property type="entry name" value="secD"/>
    <property type="match status" value="1"/>
</dbReference>
<dbReference type="InterPro" id="IPR055344">
    <property type="entry name" value="SecD_SecF_C_bact"/>
</dbReference>
<dbReference type="Pfam" id="PF22599">
    <property type="entry name" value="SecDF_P1_head"/>
    <property type="match status" value="1"/>
</dbReference>
<feature type="transmembrane region" description="Helical" evidence="9">
    <location>
        <begin position="484"/>
        <end position="504"/>
    </location>
</feature>
<evidence type="ECO:0000259" key="10">
    <source>
        <dbReference type="Pfam" id="PF02355"/>
    </source>
</evidence>
<dbReference type="Proteomes" id="UP000316199">
    <property type="component" value="Unassembled WGS sequence"/>
</dbReference>
<dbReference type="PANTHER" id="PTHR30081">
    <property type="entry name" value="PROTEIN-EXPORT MEMBRANE PROTEIN SEC"/>
    <property type="match status" value="1"/>
</dbReference>
<dbReference type="GO" id="GO:0043952">
    <property type="term" value="P:protein transport by the Sec complex"/>
    <property type="evidence" value="ECO:0007669"/>
    <property type="project" value="UniProtKB-UniRule"/>
</dbReference>
<dbReference type="GO" id="GO:0065002">
    <property type="term" value="P:intracellular protein transmembrane transport"/>
    <property type="evidence" value="ECO:0007669"/>
    <property type="project" value="UniProtKB-UniRule"/>
</dbReference>
<comment type="caution">
    <text evidence="9">Lacks conserved residue(s) required for the propagation of feature annotation.</text>
</comment>
<feature type="transmembrane region" description="Helical" evidence="9">
    <location>
        <begin position="586"/>
        <end position="609"/>
    </location>
</feature>
<name>A0A520RZH7_9GAMM</name>
<comment type="similarity">
    <text evidence="9">Belongs to the SecD/SecF family. SecD subfamily.</text>
</comment>
<proteinExistence type="inferred from homology"/>
<dbReference type="GO" id="GO:0006605">
    <property type="term" value="P:protein targeting"/>
    <property type="evidence" value="ECO:0007669"/>
    <property type="project" value="UniProtKB-UniRule"/>
</dbReference>
<dbReference type="Pfam" id="PF21760">
    <property type="entry name" value="SecD_1st"/>
    <property type="match status" value="1"/>
</dbReference>
<keyword evidence="7 9" id="KW-0811">Translocation</keyword>
<evidence type="ECO:0000259" key="12">
    <source>
        <dbReference type="Pfam" id="PF21760"/>
    </source>
</evidence>
<keyword evidence="8 9" id="KW-0472">Membrane</keyword>
<dbReference type="HAMAP" id="MF_01463_B">
    <property type="entry name" value="SecD_B"/>
    <property type="match status" value="1"/>
</dbReference>